<evidence type="ECO:0000256" key="3">
    <source>
        <dbReference type="ARBA" id="ARBA00022692"/>
    </source>
</evidence>
<proteinExistence type="predicted"/>
<evidence type="ECO:0000256" key="1">
    <source>
        <dbReference type="ARBA" id="ARBA00004651"/>
    </source>
</evidence>
<feature type="transmembrane region" description="Helical" evidence="6">
    <location>
        <begin position="163"/>
        <end position="180"/>
    </location>
</feature>
<dbReference type="AlphaFoldDB" id="A0A926DLH7"/>
<evidence type="ECO:0000313" key="8">
    <source>
        <dbReference type="Proteomes" id="UP000611762"/>
    </source>
</evidence>
<keyword evidence="5 6" id="KW-0472">Membrane</keyword>
<dbReference type="PANTHER" id="PTHR30250">
    <property type="entry name" value="PST FAMILY PREDICTED COLANIC ACID TRANSPORTER"/>
    <property type="match status" value="1"/>
</dbReference>
<evidence type="ECO:0000256" key="4">
    <source>
        <dbReference type="ARBA" id="ARBA00022989"/>
    </source>
</evidence>
<evidence type="ECO:0000256" key="5">
    <source>
        <dbReference type="ARBA" id="ARBA00023136"/>
    </source>
</evidence>
<feature type="transmembrane region" description="Helical" evidence="6">
    <location>
        <begin position="124"/>
        <end position="142"/>
    </location>
</feature>
<feature type="transmembrane region" description="Helical" evidence="6">
    <location>
        <begin position="439"/>
        <end position="462"/>
    </location>
</feature>
<feature type="transmembrane region" description="Helical" evidence="6">
    <location>
        <begin position="313"/>
        <end position="332"/>
    </location>
</feature>
<feature type="transmembrane region" description="Helical" evidence="6">
    <location>
        <begin position="21"/>
        <end position="39"/>
    </location>
</feature>
<feature type="transmembrane region" description="Helical" evidence="6">
    <location>
        <begin position="468"/>
        <end position="488"/>
    </location>
</feature>
<keyword evidence="3 6" id="KW-0812">Transmembrane</keyword>
<keyword evidence="4 6" id="KW-1133">Transmembrane helix</keyword>
<feature type="transmembrane region" description="Helical" evidence="6">
    <location>
        <begin position="277"/>
        <end position="293"/>
    </location>
</feature>
<protein>
    <submittedName>
        <fullName evidence="7">Oligosaccharide flippase family protein</fullName>
    </submittedName>
</protein>
<organism evidence="7 8">
    <name type="scientific">Congzhengia minquanensis</name>
    <dbReference type="NCBI Taxonomy" id="2763657"/>
    <lineage>
        <taxon>Bacteria</taxon>
        <taxon>Bacillati</taxon>
        <taxon>Bacillota</taxon>
        <taxon>Clostridia</taxon>
        <taxon>Eubacteriales</taxon>
        <taxon>Oscillospiraceae</taxon>
        <taxon>Congzhengia</taxon>
    </lineage>
</organism>
<sequence length="512" mass="58504">MKNTRTENAMRNVSTAVVGQIFNIVLNFICRTIFIYALGKEYLGVSGLFSNILTIMSLAELGIGDAIVYKMYKPVADKDYERIKMYMQFYKKAYWIIGTVVFGAGLVLIPFLQYLISGGEGIEHIKFIYFLYLFNTASTYFFSYKKLIINTDQKGYIDTINRYLFLILQNIVQIIVLLLWKDFVIYLLVQINANLIANIRISKVATKMYPFINEKAQKLPEKDKHEIFKQTMALVMHKLGGVCVSGTDNLLLSAFVGIGWVGIYSNYVTILGIPQTLLAYIFSPLTASIGNLINTENTNHLKKTFDKLLFVNFWMYGFSSICLFVLLNSFIGKVWIDESYLLGLPIVFFIVLNFYITGMRQVISAFKSSAGLFWNDRFRPIAEAAVNLVASLILLKFTGFIGVIIGTTISALTTTFWVEAEIVYKHVLDEKPYKFFIVYTKYLASTIAGGILCCAICNLIEVNGLLTFILQLIICVTVSNLFFVLLYFRTTKFKELWHQFFASIIKRRFSLR</sequence>
<dbReference type="GO" id="GO:0005886">
    <property type="term" value="C:plasma membrane"/>
    <property type="evidence" value="ECO:0007669"/>
    <property type="project" value="UniProtKB-SubCell"/>
</dbReference>
<feature type="transmembrane region" description="Helical" evidence="6">
    <location>
        <begin position="93"/>
        <end position="112"/>
    </location>
</feature>
<feature type="transmembrane region" description="Helical" evidence="6">
    <location>
        <begin position="250"/>
        <end position="270"/>
    </location>
</feature>
<keyword evidence="8" id="KW-1185">Reference proteome</keyword>
<reference evidence="7" key="1">
    <citation type="submission" date="2020-08" db="EMBL/GenBank/DDBJ databases">
        <title>Genome public.</title>
        <authorList>
            <person name="Liu C."/>
            <person name="Sun Q."/>
        </authorList>
    </citation>
    <scope>NUCLEOTIDE SEQUENCE</scope>
    <source>
        <strain evidence="7">H8</strain>
    </source>
</reference>
<keyword evidence="2" id="KW-1003">Cell membrane</keyword>
<dbReference type="Proteomes" id="UP000611762">
    <property type="component" value="Unassembled WGS sequence"/>
</dbReference>
<dbReference type="InterPro" id="IPR002797">
    <property type="entry name" value="Polysacc_synth"/>
</dbReference>
<gene>
    <name evidence="7" type="ORF">H8698_00295</name>
</gene>
<comment type="subcellular location">
    <subcellularLocation>
        <location evidence="1">Cell membrane</location>
        <topology evidence="1">Multi-pass membrane protein</topology>
    </subcellularLocation>
</comment>
<dbReference type="Pfam" id="PF01943">
    <property type="entry name" value="Polysacc_synt"/>
    <property type="match status" value="1"/>
</dbReference>
<dbReference type="RefSeq" id="WP_249310513.1">
    <property type="nucleotide sequence ID" value="NZ_JACRSU010000001.1"/>
</dbReference>
<feature type="transmembrane region" description="Helical" evidence="6">
    <location>
        <begin position="339"/>
        <end position="356"/>
    </location>
</feature>
<accession>A0A926DLH7</accession>
<feature type="transmembrane region" description="Helical" evidence="6">
    <location>
        <begin position="51"/>
        <end position="72"/>
    </location>
</feature>
<evidence type="ECO:0000256" key="2">
    <source>
        <dbReference type="ARBA" id="ARBA00022475"/>
    </source>
</evidence>
<comment type="caution">
    <text evidence="7">The sequence shown here is derived from an EMBL/GenBank/DDBJ whole genome shotgun (WGS) entry which is preliminary data.</text>
</comment>
<evidence type="ECO:0000313" key="7">
    <source>
        <dbReference type="EMBL" id="MBC8539414.1"/>
    </source>
</evidence>
<evidence type="ECO:0000256" key="6">
    <source>
        <dbReference type="SAM" id="Phobius"/>
    </source>
</evidence>
<dbReference type="InterPro" id="IPR050833">
    <property type="entry name" value="Poly_Biosynth_Transport"/>
</dbReference>
<dbReference type="EMBL" id="JACRSU010000001">
    <property type="protein sequence ID" value="MBC8539414.1"/>
    <property type="molecule type" value="Genomic_DNA"/>
</dbReference>
<dbReference type="PANTHER" id="PTHR30250:SF11">
    <property type="entry name" value="O-ANTIGEN TRANSPORTER-RELATED"/>
    <property type="match status" value="1"/>
</dbReference>
<name>A0A926DLH7_9FIRM</name>